<sequence length="387" mass="40320">MSQSVLIAGVGMSAFVPLGAGDSVAALAGRAIRQALDDARIDYDLVDQVFSACVSSAVGCTEQVLAQIGLTGVPVFSLADGCTAASSALQLARHSVLSGQAECALALGFECMPANVTHRAFFGLDDSAPQAWDGLGQPDACQAHFARREHPAALFAAQTSWLLTRMGVAQSSFEQVLSQARSKAMLNPMAVLNRCTALDGWRARYLCPPASGAAAVLLCTPGFLARYGARGGVAVRACVRGSDLASEQESGCVLDVLGRATTRRVAQLAYEHAGIGADEIEAVELHDQSVGDFMVYSAALGLCREEGIDGFVRERRNSRGALVDVCASGGLLGRGHAPGATGLAQITELVWQLRGTAPSRHDNGVRTALAHNAALGRSVSVTILQRT</sequence>
<dbReference type="InterPro" id="IPR055140">
    <property type="entry name" value="Thiolase_C_2"/>
</dbReference>
<dbReference type="CDD" id="cd00829">
    <property type="entry name" value="SCP-x_thiolase"/>
    <property type="match status" value="1"/>
</dbReference>
<dbReference type="GO" id="GO:0003988">
    <property type="term" value="F:acetyl-CoA C-acyltransferase activity"/>
    <property type="evidence" value="ECO:0007669"/>
    <property type="project" value="UniProtKB-ARBA"/>
</dbReference>
<evidence type="ECO:0000313" key="3">
    <source>
        <dbReference type="EMBL" id="PPK35113.1"/>
    </source>
</evidence>
<dbReference type="Pfam" id="PF22691">
    <property type="entry name" value="Thiolase_C_1"/>
    <property type="match status" value="1"/>
</dbReference>
<organism evidence="3 4">
    <name type="scientific">Pseudomonas laurylsulfatiphila</name>
    <dbReference type="NCBI Taxonomy" id="2011015"/>
    <lineage>
        <taxon>Bacteria</taxon>
        <taxon>Pseudomonadati</taxon>
        <taxon>Pseudomonadota</taxon>
        <taxon>Gammaproteobacteria</taxon>
        <taxon>Pseudomonadales</taxon>
        <taxon>Pseudomonadaceae</taxon>
        <taxon>Pseudomonas</taxon>
    </lineage>
</organism>
<dbReference type="PIRSF" id="PIRSF000429">
    <property type="entry name" value="Ac-CoA_Ac_transf"/>
    <property type="match status" value="1"/>
</dbReference>
<dbReference type="RefSeq" id="WP_104451631.1">
    <property type="nucleotide sequence ID" value="NZ_NIRS01000012.1"/>
</dbReference>
<dbReference type="PANTHER" id="PTHR42870">
    <property type="entry name" value="ACETYL-COA C-ACETYLTRANSFERASE"/>
    <property type="match status" value="1"/>
</dbReference>
<keyword evidence="4" id="KW-1185">Reference proteome</keyword>
<dbReference type="InterPro" id="IPR002155">
    <property type="entry name" value="Thiolase"/>
</dbReference>
<dbReference type="InterPro" id="IPR020616">
    <property type="entry name" value="Thiolase_N"/>
</dbReference>
<evidence type="ECO:0000313" key="4">
    <source>
        <dbReference type="Proteomes" id="UP000238541"/>
    </source>
</evidence>
<dbReference type="SUPFAM" id="SSF53901">
    <property type="entry name" value="Thiolase-like"/>
    <property type="match status" value="1"/>
</dbReference>
<comment type="caution">
    <text evidence="3">The sequence shown here is derived from an EMBL/GenBank/DDBJ whole genome shotgun (WGS) entry which is preliminary data.</text>
</comment>
<dbReference type="PANTHER" id="PTHR42870:SF1">
    <property type="entry name" value="NON-SPECIFIC LIPID-TRANSFER PROTEIN-LIKE 2"/>
    <property type="match status" value="1"/>
</dbReference>
<accession>A0A2S6FCC4</accession>
<dbReference type="Proteomes" id="UP000238541">
    <property type="component" value="Unassembled WGS sequence"/>
</dbReference>
<reference evidence="4" key="1">
    <citation type="submission" date="2017-06" db="EMBL/GenBank/DDBJ databases">
        <authorList>
            <person name="Furmanczyk E.M."/>
        </authorList>
    </citation>
    <scope>NUCLEOTIDE SEQUENCE [LARGE SCALE GENOMIC DNA]</scope>
    <source>
        <strain evidence="4">AP3_16</strain>
    </source>
</reference>
<gene>
    <name evidence="3" type="ORF">CD175_30255</name>
</gene>
<name>A0A2S6FCC4_9PSED</name>
<dbReference type="Gene3D" id="3.40.47.10">
    <property type="match status" value="1"/>
</dbReference>
<dbReference type="AlphaFoldDB" id="A0A2S6FCC4"/>
<dbReference type="EMBL" id="NIRS01000012">
    <property type="protein sequence ID" value="PPK35113.1"/>
    <property type="molecule type" value="Genomic_DNA"/>
</dbReference>
<dbReference type="Pfam" id="PF00108">
    <property type="entry name" value="Thiolase_N"/>
    <property type="match status" value="1"/>
</dbReference>
<feature type="domain" description="Thiolase C-terminal" evidence="2">
    <location>
        <begin position="259"/>
        <end position="385"/>
    </location>
</feature>
<evidence type="ECO:0000259" key="2">
    <source>
        <dbReference type="Pfam" id="PF22691"/>
    </source>
</evidence>
<dbReference type="InterPro" id="IPR016039">
    <property type="entry name" value="Thiolase-like"/>
</dbReference>
<evidence type="ECO:0000259" key="1">
    <source>
        <dbReference type="Pfam" id="PF00108"/>
    </source>
</evidence>
<proteinExistence type="predicted"/>
<feature type="domain" description="Thiolase N-terminal" evidence="1">
    <location>
        <begin position="23"/>
        <end position="117"/>
    </location>
</feature>
<keyword evidence="3" id="KW-0808">Transferase</keyword>
<protein>
    <submittedName>
        <fullName evidence="3">Acetyl-CoA acetyltransferase</fullName>
    </submittedName>
</protein>